<dbReference type="SUPFAM" id="SSF53850">
    <property type="entry name" value="Periplasmic binding protein-like II"/>
    <property type="match status" value="1"/>
</dbReference>
<dbReference type="InterPro" id="IPR036390">
    <property type="entry name" value="WH_DNA-bd_sf"/>
</dbReference>
<sequence length="289" mass="33253">MNIQKYMAFVKAVEYGSFTKAAEALNYTQSGISRMISDLESDWGVLLFERGRAGITLTSDGIKLLPQVKRVCNEHEMLMIKVEDLHDLQTGMIRIGTFSSVATHWLPNMIKIFKKDYPNIDFELLLGDYTEIENWIIEGRVDFGFLRLPTKAEMETIFVEQDRLLVVLPEDHPLANCEKFPIKALTNSPFMLLEKGAKAEISEIFEQHNISPQIDFTTWDDYAIMSMVENGLGISILPELILQRIPYQIITKELEVPAFRHIGIAMREQQSLPLAAKKFLEYLLHRKRN</sequence>
<dbReference type="GO" id="GO:0005829">
    <property type="term" value="C:cytosol"/>
    <property type="evidence" value="ECO:0007669"/>
    <property type="project" value="TreeGrafter"/>
</dbReference>
<protein>
    <submittedName>
        <fullName evidence="6">LysR family transcriptional regulator</fullName>
    </submittedName>
</protein>
<dbReference type="PROSITE" id="PS50931">
    <property type="entry name" value="HTH_LYSR"/>
    <property type="match status" value="1"/>
</dbReference>
<evidence type="ECO:0000256" key="1">
    <source>
        <dbReference type="ARBA" id="ARBA00009437"/>
    </source>
</evidence>
<evidence type="ECO:0000313" key="7">
    <source>
        <dbReference type="Proteomes" id="UP000265692"/>
    </source>
</evidence>
<evidence type="ECO:0000256" key="3">
    <source>
        <dbReference type="ARBA" id="ARBA00023125"/>
    </source>
</evidence>
<keyword evidence="4" id="KW-0804">Transcription</keyword>
<dbReference type="Proteomes" id="UP000265692">
    <property type="component" value="Unassembled WGS sequence"/>
</dbReference>
<dbReference type="InterPro" id="IPR036388">
    <property type="entry name" value="WH-like_DNA-bd_sf"/>
</dbReference>
<dbReference type="SUPFAM" id="SSF46785">
    <property type="entry name" value="Winged helix' DNA-binding domain"/>
    <property type="match status" value="1"/>
</dbReference>
<proteinExistence type="inferred from homology"/>
<gene>
    <name evidence="6" type="ORF">D1B33_14860</name>
</gene>
<dbReference type="InterPro" id="IPR005119">
    <property type="entry name" value="LysR_subst-bd"/>
</dbReference>
<dbReference type="GO" id="GO:0003677">
    <property type="term" value="F:DNA binding"/>
    <property type="evidence" value="ECO:0007669"/>
    <property type="project" value="UniProtKB-KW"/>
</dbReference>
<evidence type="ECO:0000256" key="4">
    <source>
        <dbReference type="ARBA" id="ARBA00023163"/>
    </source>
</evidence>
<keyword evidence="7" id="KW-1185">Reference proteome</keyword>
<dbReference type="Gene3D" id="1.10.10.10">
    <property type="entry name" value="Winged helix-like DNA-binding domain superfamily/Winged helix DNA-binding domain"/>
    <property type="match status" value="1"/>
</dbReference>
<evidence type="ECO:0000256" key="2">
    <source>
        <dbReference type="ARBA" id="ARBA00023015"/>
    </source>
</evidence>
<dbReference type="CDD" id="cd05466">
    <property type="entry name" value="PBP2_LTTR_substrate"/>
    <property type="match status" value="1"/>
</dbReference>
<dbReference type="PANTHER" id="PTHR30419:SF28">
    <property type="entry name" value="HTH-TYPE TRANSCRIPTIONAL REGULATOR BSDA"/>
    <property type="match status" value="1"/>
</dbReference>
<dbReference type="EMBL" id="QWEI01000009">
    <property type="protein sequence ID" value="RHW34075.1"/>
    <property type="molecule type" value="Genomic_DNA"/>
</dbReference>
<dbReference type="RefSeq" id="WP_118877189.1">
    <property type="nucleotide sequence ID" value="NZ_QWEI01000009.1"/>
</dbReference>
<dbReference type="Gene3D" id="3.40.190.290">
    <property type="match status" value="1"/>
</dbReference>
<evidence type="ECO:0000313" key="6">
    <source>
        <dbReference type="EMBL" id="RHW34075.1"/>
    </source>
</evidence>
<dbReference type="Pfam" id="PF00126">
    <property type="entry name" value="HTH_1"/>
    <property type="match status" value="1"/>
</dbReference>
<dbReference type="Pfam" id="PF03466">
    <property type="entry name" value="LysR_substrate"/>
    <property type="match status" value="1"/>
</dbReference>
<dbReference type="AlphaFoldDB" id="A0A396SB46"/>
<dbReference type="OrthoDB" id="63123at2"/>
<keyword evidence="3" id="KW-0238">DNA-binding</keyword>
<keyword evidence="2" id="KW-0805">Transcription regulation</keyword>
<reference evidence="6 7" key="1">
    <citation type="submission" date="2018-08" db="EMBL/GenBank/DDBJ databases">
        <title>Lysinibacillus sp. YLB-03 draft genome sequence.</title>
        <authorList>
            <person name="Yu L."/>
        </authorList>
    </citation>
    <scope>NUCLEOTIDE SEQUENCE [LARGE SCALE GENOMIC DNA]</scope>
    <source>
        <strain evidence="6 7">YLB-03</strain>
    </source>
</reference>
<feature type="domain" description="HTH lysR-type" evidence="5">
    <location>
        <begin position="1"/>
        <end position="58"/>
    </location>
</feature>
<dbReference type="PRINTS" id="PR00039">
    <property type="entry name" value="HTHLYSR"/>
</dbReference>
<name>A0A396SB46_9BACL</name>
<comment type="similarity">
    <text evidence="1">Belongs to the LysR transcriptional regulatory family.</text>
</comment>
<dbReference type="InterPro" id="IPR000847">
    <property type="entry name" value="LysR_HTH_N"/>
</dbReference>
<dbReference type="GO" id="GO:0003700">
    <property type="term" value="F:DNA-binding transcription factor activity"/>
    <property type="evidence" value="ECO:0007669"/>
    <property type="project" value="InterPro"/>
</dbReference>
<organism evidence="6 7">
    <name type="scientific">Ureibacillus yapensis</name>
    <dbReference type="NCBI Taxonomy" id="2304605"/>
    <lineage>
        <taxon>Bacteria</taxon>
        <taxon>Bacillati</taxon>
        <taxon>Bacillota</taxon>
        <taxon>Bacilli</taxon>
        <taxon>Bacillales</taxon>
        <taxon>Caryophanaceae</taxon>
        <taxon>Ureibacillus</taxon>
    </lineage>
</organism>
<evidence type="ECO:0000259" key="5">
    <source>
        <dbReference type="PROSITE" id="PS50931"/>
    </source>
</evidence>
<dbReference type="PANTHER" id="PTHR30419">
    <property type="entry name" value="HTH-TYPE TRANSCRIPTIONAL REGULATOR YBHD"/>
    <property type="match status" value="1"/>
</dbReference>
<dbReference type="InterPro" id="IPR050950">
    <property type="entry name" value="HTH-type_LysR_regulators"/>
</dbReference>
<accession>A0A396SB46</accession>
<comment type="caution">
    <text evidence="6">The sequence shown here is derived from an EMBL/GenBank/DDBJ whole genome shotgun (WGS) entry which is preliminary data.</text>
</comment>